<dbReference type="InterPro" id="IPR013976">
    <property type="entry name" value="HDOD"/>
</dbReference>
<reference evidence="2 3" key="1">
    <citation type="journal article" date="2021" name="Int. J. Syst. Evol. Microbiol.">
        <title>Steroidobacter gossypii sp. nov., isolated from soil of cotton cropping field.</title>
        <authorList>
            <person name="Huang R."/>
            <person name="Yang S."/>
            <person name="Zhen C."/>
            <person name="Liu W."/>
        </authorList>
    </citation>
    <scope>NUCLEOTIDE SEQUENCE [LARGE SCALE GENOMIC DNA]</scope>
    <source>
        <strain evidence="2 3">S1-65</strain>
    </source>
</reference>
<dbReference type="Pfam" id="PF08668">
    <property type="entry name" value="HDOD"/>
    <property type="match status" value="1"/>
</dbReference>
<dbReference type="RefSeq" id="WP_203170537.1">
    <property type="nucleotide sequence ID" value="NZ_JAEVLS010000008.1"/>
</dbReference>
<keyword evidence="3" id="KW-1185">Reference proteome</keyword>
<protein>
    <submittedName>
        <fullName evidence="2">HDOD domain-containing protein</fullName>
    </submittedName>
</protein>
<dbReference type="Gene3D" id="1.10.3210.10">
    <property type="entry name" value="Hypothetical protein af1432"/>
    <property type="match status" value="1"/>
</dbReference>
<sequence>MTTPNATLQATLTGASDNAAAFAFVGELAQEVSSGKVELPSFPDVAVRVRKVLADENVSNDQIARVVGSEAGLAARVFTLANSAALNRSGRPVADLKTAVNRIGHNNVRTAAVSFAIAQLRKANELKHISKELEALWQEATTVAALAYAVAARTGINADESMLAGLLHNVGKIYILARAHKHPIFREPATMQQLLRDWHANVGKAIVENWGFPDHIAEAIGEHENIERVNEERDVTDVLTVAAMMAGFFGHEADLELNMQGVKSFWRLGLDNQKCVHVMRDCADEISALRTALGD</sequence>
<gene>
    <name evidence="2" type="ORF">JM946_26860</name>
</gene>
<evidence type="ECO:0000259" key="1">
    <source>
        <dbReference type="PROSITE" id="PS51833"/>
    </source>
</evidence>
<proteinExistence type="predicted"/>
<accession>A0ABS1X564</accession>
<dbReference type="InterPro" id="IPR052340">
    <property type="entry name" value="RNase_Y/CdgJ"/>
</dbReference>
<dbReference type="PANTHER" id="PTHR33525">
    <property type="match status" value="1"/>
</dbReference>
<dbReference type="PROSITE" id="PS51833">
    <property type="entry name" value="HDOD"/>
    <property type="match status" value="1"/>
</dbReference>
<evidence type="ECO:0000313" key="3">
    <source>
        <dbReference type="Proteomes" id="UP000661077"/>
    </source>
</evidence>
<organism evidence="2 3">
    <name type="scientific">Steroidobacter gossypii</name>
    <dbReference type="NCBI Taxonomy" id="2805490"/>
    <lineage>
        <taxon>Bacteria</taxon>
        <taxon>Pseudomonadati</taxon>
        <taxon>Pseudomonadota</taxon>
        <taxon>Gammaproteobacteria</taxon>
        <taxon>Steroidobacterales</taxon>
        <taxon>Steroidobacteraceae</taxon>
        <taxon>Steroidobacter</taxon>
    </lineage>
</organism>
<comment type="caution">
    <text evidence="2">The sequence shown here is derived from an EMBL/GenBank/DDBJ whole genome shotgun (WGS) entry which is preliminary data.</text>
</comment>
<name>A0ABS1X564_9GAMM</name>
<dbReference type="PANTHER" id="PTHR33525:SF3">
    <property type="entry name" value="RIBONUCLEASE Y"/>
    <property type="match status" value="1"/>
</dbReference>
<feature type="domain" description="HDOD" evidence="1">
    <location>
        <begin position="39"/>
        <end position="226"/>
    </location>
</feature>
<dbReference type="EMBL" id="JAEVLS010000008">
    <property type="protein sequence ID" value="MBM0108369.1"/>
    <property type="molecule type" value="Genomic_DNA"/>
</dbReference>
<dbReference type="Proteomes" id="UP000661077">
    <property type="component" value="Unassembled WGS sequence"/>
</dbReference>
<dbReference type="SUPFAM" id="SSF109604">
    <property type="entry name" value="HD-domain/PDEase-like"/>
    <property type="match status" value="1"/>
</dbReference>
<evidence type="ECO:0000313" key="2">
    <source>
        <dbReference type="EMBL" id="MBM0108369.1"/>
    </source>
</evidence>